<reference evidence="2" key="1">
    <citation type="journal article" date="2019" name="Int. J. Syst. Evol. Microbiol.">
        <title>The Global Catalogue of Microorganisms (GCM) 10K type strain sequencing project: providing services to taxonomists for standard genome sequencing and annotation.</title>
        <authorList>
            <consortium name="The Broad Institute Genomics Platform"/>
            <consortium name="The Broad Institute Genome Sequencing Center for Infectious Disease"/>
            <person name="Wu L."/>
            <person name="Ma J."/>
        </authorList>
    </citation>
    <scope>NUCLEOTIDE SEQUENCE [LARGE SCALE GENOMIC DNA]</scope>
    <source>
        <strain evidence="2">JCM 18303</strain>
    </source>
</reference>
<evidence type="ECO:0000313" key="2">
    <source>
        <dbReference type="Proteomes" id="UP001428817"/>
    </source>
</evidence>
<gene>
    <name evidence="1" type="ORF">GCM10023321_50600</name>
</gene>
<proteinExistence type="predicted"/>
<name>A0ABP9QKS7_9PSEU</name>
<accession>A0ABP9QKS7</accession>
<evidence type="ECO:0000313" key="1">
    <source>
        <dbReference type="EMBL" id="GAA5163537.1"/>
    </source>
</evidence>
<organism evidence="1 2">
    <name type="scientific">Pseudonocardia eucalypti</name>
    <dbReference type="NCBI Taxonomy" id="648755"/>
    <lineage>
        <taxon>Bacteria</taxon>
        <taxon>Bacillati</taxon>
        <taxon>Actinomycetota</taxon>
        <taxon>Actinomycetes</taxon>
        <taxon>Pseudonocardiales</taxon>
        <taxon>Pseudonocardiaceae</taxon>
        <taxon>Pseudonocardia</taxon>
    </lineage>
</organism>
<dbReference type="EMBL" id="BAABJP010000029">
    <property type="protein sequence ID" value="GAA5163537.1"/>
    <property type="molecule type" value="Genomic_DNA"/>
</dbReference>
<sequence length="95" mass="9821">MCVTQPAPVHAALVPAKSWEVLAPVPAWQATPGWQAAVAFPVAEPVPIGSAAPVASDWLDAEEHPVSGQLTLALVSAWLIGPCAAWSWPGCCWAG</sequence>
<comment type="caution">
    <text evidence="1">The sequence shown here is derived from an EMBL/GenBank/DDBJ whole genome shotgun (WGS) entry which is preliminary data.</text>
</comment>
<protein>
    <submittedName>
        <fullName evidence="1">Uncharacterized protein</fullName>
    </submittedName>
</protein>
<keyword evidence="2" id="KW-1185">Reference proteome</keyword>
<dbReference type="Proteomes" id="UP001428817">
    <property type="component" value="Unassembled WGS sequence"/>
</dbReference>